<evidence type="ECO:0000256" key="15">
    <source>
        <dbReference type="RuleBase" id="RU000488"/>
    </source>
</evidence>
<evidence type="ECO:0000256" key="6">
    <source>
        <dbReference type="ARBA" id="ARBA00022692"/>
    </source>
</evidence>
<dbReference type="InterPro" id="IPR002113">
    <property type="entry name" value="ADT_euk_type"/>
</dbReference>
<reference evidence="17 18" key="1">
    <citation type="journal article" date="2013" name="Curr. Biol.">
        <title>The Genome of the Foraminiferan Reticulomyxa filosa.</title>
        <authorList>
            <person name="Glockner G."/>
            <person name="Hulsmann N."/>
            <person name="Schleicher M."/>
            <person name="Noegel A.A."/>
            <person name="Eichinger L."/>
            <person name="Gallinger C."/>
            <person name="Pawlowski J."/>
            <person name="Sierra R."/>
            <person name="Euteneuer U."/>
            <person name="Pillet L."/>
            <person name="Moustafa A."/>
            <person name="Platzer M."/>
            <person name="Groth M."/>
            <person name="Szafranski K."/>
            <person name="Schliwa M."/>
        </authorList>
    </citation>
    <scope>NUCLEOTIDE SEQUENCE [LARGE SCALE GENOMIC DNA]</scope>
</reference>
<evidence type="ECO:0000313" key="18">
    <source>
        <dbReference type="Proteomes" id="UP000023152"/>
    </source>
</evidence>
<dbReference type="SUPFAM" id="SSF103506">
    <property type="entry name" value="Mitochondrial carrier"/>
    <property type="match status" value="1"/>
</dbReference>
<evidence type="ECO:0000256" key="10">
    <source>
        <dbReference type="ARBA" id="ARBA00023128"/>
    </source>
</evidence>
<keyword evidence="4 15" id="KW-0813">Transport</keyword>
<keyword evidence="5" id="KW-0050">Antiport</keyword>
<evidence type="ECO:0000313" key="17">
    <source>
        <dbReference type="EMBL" id="ETO09453.1"/>
    </source>
</evidence>
<keyword evidence="10" id="KW-0496">Mitochondrion</keyword>
<evidence type="ECO:0000256" key="4">
    <source>
        <dbReference type="ARBA" id="ARBA00022448"/>
    </source>
</evidence>
<dbReference type="PANTHER" id="PTHR45635">
    <property type="entry name" value="ADP,ATP CARRIER PROTEIN 1-RELATED-RELATED"/>
    <property type="match status" value="1"/>
</dbReference>
<dbReference type="Gene3D" id="1.50.40.10">
    <property type="entry name" value="Mitochondrial carrier domain"/>
    <property type="match status" value="1"/>
</dbReference>
<comment type="catalytic activity">
    <reaction evidence="12">
        <text>ADP(in) + ATP(out) = ADP(out) + ATP(in)</text>
        <dbReference type="Rhea" id="RHEA:34999"/>
        <dbReference type="ChEBI" id="CHEBI:30616"/>
        <dbReference type="ChEBI" id="CHEBI:456216"/>
    </reaction>
    <physiologicalReaction direction="left-to-right" evidence="12">
        <dbReference type="Rhea" id="RHEA:35000"/>
    </physiologicalReaction>
</comment>
<dbReference type="GO" id="GO:0005743">
    <property type="term" value="C:mitochondrial inner membrane"/>
    <property type="evidence" value="ECO:0007669"/>
    <property type="project" value="UniProtKB-SubCell"/>
</dbReference>
<evidence type="ECO:0000256" key="3">
    <source>
        <dbReference type="ARBA" id="ARBA00011245"/>
    </source>
</evidence>
<dbReference type="InterPro" id="IPR018108">
    <property type="entry name" value="MCP_transmembrane"/>
</dbReference>
<feature type="repeat" description="Solcar" evidence="14">
    <location>
        <begin position="229"/>
        <end position="315"/>
    </location>
</feature>
<keyword evidence="7" id="KW-0677">Repeat</keyword>
<evidence type="ECO:0000256" key="1">
    <source>
        <dbReference type="ARBA" id="ARBA00004448"/>
    </source>
</evidence>
<evidence type="ECO:0000256" key="12">
    <source>
        <dbReference type="ARBA" id="ARBA00024143"/>
    </source>
</evidence>
<dbReference type="Proteomes" id="UP000023152">
    <property type="component" value="Unassembled WGS sequence"/>
</dbReference>
<comment type="subcellular location">
    <subcellularLocation>
        <location evidence="16">Membrane</location>
        <topology evidence="16">Multi-pass membrane protein</topology>
    </subcellularLocation>
    <subcellularLocation>
        <location evidence="1">Mitochondrion inner membrane</location>
        <topology evidence="1">Multi-pass membrane protein</topology>
    </subcellularLocation>
</comment>
<feature type="transmembrane region" description="Helical" evidence="16">
    <location>
        <begin position="195"/>
        <end position="217"/>
    </location>
</feature>
<keyword evidence="11 14" id="KW-0472">Membrane</keyword>
<comment type="function">
    <text evidence="13">ADP:ATP antiporter that mediates import of ADP into the mitochondrial matrix for ATP synthesis, and export of ATP out to fuel the cell. Cycles between the cytoplasmic-open state (c-state) and the matrix-open state (m-state): operates by the alternating access mechanism with a single substrate-binding site intermittently exposed to either the cytosolic (c-state) or matrix (m-state) side of the inner mitochondrial membrane.</text>
</comment>
<name>X6M637_RETFI</name>
<keyword evidence="18" id="KW-1185">Reference proteome</keyword>
<evidence type="ECO:0000256" key="16">
    <source>
        <dbReference type="RuleBase" id="RU368008"/>
    </source>
</evidence>
<protein>
    <recommendedName>
        <fullName evidence="16">ADP/ATP translocase</fullName>
    </recommendedName>
    <alternativeName>
        <fullName evidence="16">ADP,ATP carrier protein</fullName>
    </alternativeName>
</protein>
<dbReference type="GO" id="GO:0005471">
    <property type="term" value="F:ATP:ADP antiporter activity"/>
    <property type="evidence" value="ECO:0007669"/>
    <property type="project" value="UniProtKB-UniRule"/>
</dbReference>
<evidence type="ECO:0000256" key="9">
    <source>
        <dbReference type="ARBA" id="ARBA00022989"/>
    </source>
</evidence>
<keyword evidence="6 14" id="KW-0812">Transmembrane</keyword>
<dbReference type="PANTHER" id="PTHR45635:SF14">
    <property type="entry name" value="ADP_ATP TRANSLOCASE"/>
    <property type="match status" value="1"/>
</dbReference>
<feature type="transmembrane region" description="Helical" evidence="16">
    <location>
        <begin position="229"/>
        <end position="252"/>
    </location>
</feature>
<keyword evidence="9 16" id="KW-1133">Transmembrane helix</keyword>
<feature type="repeat" description="Solcar" evidence="14">
    <location>
        <begin position="18"/>
        <end position="119"/>
    </location>
</feature>
<evidence type="ECO:0000256" key="13">
    <source>
        <dbReference type="ARBA" id="ARBA00045250"/>
    </source>
</evidence>
<feature type="repeat" description="Solcar" evidence="14">
    <location>
        <begin position="131"/>
        <end position="224"/>
    </location>
</feature>
<dbReference type="PRINTS" id="PR00927">
    <property type="entry name" value="ADPTRNSLCASE"/>
</dbReference>
<dbReference type="OMA" id="CFARTLK"/>
<dbReference type="FunFam" id="1.50.40.10:FF:000096">
    <property type="entry name" value="ADP,ATP carrier protein 1, mitochondrial"/>
    <property type="match status" value="1"/>
</dbReference>
<accession>X6M637</accession>
<comment type="subunit">
    <text evidence="3 16">Monomer.</text>
</comment>
<comment type="caution">
    <text evidence="16">Lacks conserved residue(s) required for the propagation of feature annotation.</text>
</comment>
<organism evidence="17 18">
    <name type="scientific">Reticulomyxa filosa</name>
    <dbReference type="NCBI Taxonomy" id="46433"/>
    <lineage>
        <taxon>Eukaryota</taxon>
        <taxon>Sar</taxon>
        <taxon>Rhizaria</taxon>
        <taxon>Retaria</taxon>
        <taxon>Foraminifera</taxon>
        <taxon>Monothalamids</taxon>
        <taxon>Reticulomyxidae</taxon>
        <taxon>Reticulomyxa</taxon>
    </lineage>
</organism>
<evidence type="ECO:0000256" key="8">
    <source>
        <dbReference type="ARBA" id="ARBA00022792"/>
    </source>
</evidence>
<dbReference type="GO" id="GO:1990544">
    <property type="term" value="P:mitochondrial ATP transmembrane transport"/>
    <property type="evidence" value="ECO:0007669"/>
    <property type="project" value="InterPro"/>
</dbReference>
<comment type="similarity">
    <text evidence="2 15">Belongs to the mitochondrial carrier (TC 2.A.29) family.</text>
</comment>
<gene>
    <name evidence="17" type="ORF">RFI_27925</name>
</gene>
<dbReference type="InterPro" id="IPR002067">
    <property type="entry name" value="MCP"/>
</dbReference>
<dbReference type="PROSITE" id="PS50920">
    <property type="entry name" value="SOLCAR"/>
    <property type="match status" value="3"/>
</dbReference>
<proteinExistence type="inferred from homology"/>
<evidence type="ECO:0000256" key="11">
    <source>
        <dbReference type="ARBA" id="ARBA00023136"/>
    </source>
</evidence>
<evidence type="ECO:0000256" key="7">
    <source>
        <dbReference type="ARBA" id="ARBA00022737"/>
    </source>
</evidence>
<evidence type="ECO:0000256" key="14">
    <source>
        <dbReference type="PROSITE-ProRule" id="PRU00282"/>
    </source>
</evidence>
<evidence type="ECO:0000256" key="5">
    <source>
        <dbReference type="ARBA" id="ARBA00022449"/>
    </source>
</evidence>
<comment type="function">
    <text evidence="16">Catalyzes the exchange of ADP and ATP across the membrane.</text>
</comment>
<dbReference type="GO" id="GO:0140021">
    <property type="term" value="P:mitochondrial ADP transmembrane transport"/>
    <property type="evidence" value="ECO:0007669"/>
    <property type="project" value="InterPro"/>
</dbReference>
<dbReference type="OrthoDB" id="270584at2759"/>
<comment type="caution">
    <text evidence="17">The sequence shown here is derived from an EMBL/GenBank/DDBJ whole genome shotgun (WGS) entry which is preliminary data.</text>
</comment>
<dbReference type="EMBL" id="ASPP01024057">
    <property type="protein sequence ID" value="ETO09453.1"/>
    <property type="molecule type" value="Genomic_DNA"/>
</dbReference>
<dbReference type="PRINTS" id="PR00926">
    <property type="entry name" value="MITOCARRIER"/>
</dbReference>
<dbReference type="AlphaFoldDB" id="X6M637"/>
<dbReference type="Pfam" id="PF00153">
    <property type="entry name" value="Mito_carr"/>
    <property type="match status" value="3"/>
</dbReference>
<keyword evidence="8" id="KW-0999">Mitochondrion inner membrane</keyword>
<evidence type="ECO:0000256" key="2">
    <source>
        <dbReference type="ARBA" id="ARBA00006375"/>
    </source>
</evidence>
<dbReference type="InterPro" id="IPR023395">
    <property type="entry name" value="MCP_dom_sf"/>
</dbReference>
<sequence>MGEGYQPKQFKVKLNPVEDFALSGAAAVISKTVAAPIERVKLMVQNQVSVNHKIKFFFIDEMIKAGTLKERYKGPVDCFRRVIQEEGVMPLWRGNLANCLRYFPTQALNFMFKERFEFCLFCSKTQDSNSVLFAKNVASGGTAGALSLFFVYSLDYARTRLANDTKSSKKGGGEREFNGLVDVYRKTFKSDGIAGLYRGFVVSCVGIVVYRGFYFGLYDTAKPMMGKDVGFAVSFLLGYAVTVTAGLASYPLDTIRRRMMMTSGAKEKYKGSIDCTVKIIKNEGVGSLFKGAGANILRGMAGAGTLAGFDLFKGEYIRLRYGALFDFLFVLFVTLTVLSCVTCLLLLLLQTKIFLWCVHNQEKSRNFGFISRKSGNNLRKISSYTKYNFVKNLLTKKNFIEYLIKMWLFFVPSHEF</sequence>
<feature type="transmembrane region" description="Helical" evidence="16">
    <location>
        <begin position="323"/>
        <end position="349"/>
    </location>
</feature>